<gene>
    <name evidence="4" type="ORF">ACFFLM_16360</name>
</gene>
<feature type="compositionally biased region" description="Low complexity" evidence="2">
    <location>
        <begin position="1"/>
        <end position="20"/>
    </location>
</feature>
<keyword evidence="1" id="KW-0694">RNA-binding</keyword>
<feature type="domain" description="DRBM" evidence="3">
    <location>
        <begin position="26"/>
        <end position="95"/>
    </location>
</feature>
<evidence type="ECO:0000256" key="2">
    <source>
        <dbReference type="SAM" id="MobiDB-lite"/>
    </source>
</evidence>
<feature type="region of interest" description="Disordered" evidence="2">
    <location>
        <begin position="91"/>
        <end position="119"/>
    </location>
</feature>
<evidence type="ECO:0000313" key="4">
    <source>
        <dbReference type="EMBL" id="MFB9993541.1"/>
    </source>
</evidence>
<dbReference type="SUPFAM" id="SSF54768">
    <property type="entry name" value="dsRNA-binding domain-like"/>
    <property type="match status" value="1"/>
</dbReference>
<proteinExistence type="predicted"/>
<evidence type="ECO:0000259" key="3">
    <source>
        <dbReference type="PROSITE" id="PS50137"/>
    </source>
</evidence>
<dbReference type="Gene3D" id="3.30.160.20">
    <property type="match status" value="1"/>
</dbReference>
<dbReference type="Proteomes" id="UP001589733">
    <property type="component" value="Unassembled WGS sequence"/>
</dbReference>
<dbReference type="PROSITE" id="PS50137">
    <property type="entry name" value="DS_RBD"/>
    <property type="match status" value="1"/>
</dbReference>
<dbReference type="RefSeq" id="WP_380012575.1">
    <property type="nucleotide sequence ID" value="NZ_JBHLYR010000051.1"/>
</dbReference>
<dbReference type="SMART" id="SM00358">
    <property type="entry name" value="DSRM"/>
    <property type="match status" value="1"/>
</dbReference>
<organism evidence="4 5">
    <name type="scientific">Deinococcus oregonensis</name>
    <dbReference type="NCBI Taxonomy" id="1805970"/>
    <lineage>
        <taxon>Bacteria</taxon>
        <taxon>Thermotogati</taxon>
        <taxon>Deinococcota</taxon>
        <taxon>Deinococci</taxon>
        <taxon>Deinococcales</taxon>
        <taxon>Deinococcaceae</taxon>
        <taxon>Deinococcus</taxon>
    </lineage>
</organism>
<dbReference type="EMBL" id="JBHLYR010000051">
    <property type="protein sequence ID" value="MFB9993541.1"/>
    <property type="molecule type" value="Genomic_DNA"/>
</dbReference>
<name>A0ABV6B1B8_9DEIO</name>
<dbReference type="InterPro" id="IPR014720">
    <property type="entry name" value="dsRBD_dom"/>
</dbReference>
<protein>
    <submittedName>
        <fullName evidence="4">DsRNA-binding protein</fullName>
    </submittedName>
</protein>
<sequence length="167" mass="17371">MTSSTPPNLPSANAPSANSTGAQPANPKGDLIARLITLGAGAPTFQVSSDGPAHERTFRVRVLVGGRELGEGGEGRSKKDAERLASEAALRVLDGRQEAGMGSEKSGAEEADDEEPQGQWPIYAAVLAEALDVALDLAAEDASVDDVRREAGRLYRDLLADLGHGPE</sequence>
<feature type="region of interest" description="Disordered" evidence="2">
    <location>
        <begin position="1"/>
        <end position="28"/>
    </location>
</feature>
<accession>A0ABV6B1B8</accession>
<comment type="caution">
    <text evidence="4">The sequence shown here is derived from an EMBL/GenBank/DDBJ whole genome shotgun (WGS) entry which is preliminary data.</text>
</comment>
<evidence type="ECO:0000256" key="1">
    <source>
        <dbReference type="PROSITE-ProRule" id="PRU00266"/>
    </source>
</evidence>
<dbReference type="Pfam" id="PF00035">
    <property type="entry name" value="dsrm"/>
    <property type="match status" value="1"/>
</dbReference>
<keyword evidence="5" id="KW-1185">Reference proteome</keyword>
<evidence type="ECO:0000313" key="5">
    <source>
        <dbReference type="Proteomes" id="UP001589733"/>
    </source>
</evidence>
<reference evidence="4 5" key="1">
    <citation type="submission" date="2024-09" db="EMBL/GenBank/DDBJ databases">
        <authorList>
            <person name="Sun Q."/>
            <person name="Mori K."/>
        </authorList>
    </citation>
    <scope>NUCLEOTIDE SEQUENCE [LARGE SCALE GENOMIC DNA]</scope>
    <source>
        <strain evidence="4 5">JCM 13503</strain>
    </source>
</reference>